<organism evidence="1 2">
    <name type="scientific">Cucumis sativus</name>
    <name type="common">Cucumber</name>
    <dbReference type="NCBI Taxonomy" id="3659"/>
    <lineage>
        <taxon>Eukaryota</taxon>
        <taxon>Viridiplantae</taxon>
        <taxon>Streptophyta</taxon>
        <taxon>Embryophyta</taxon>
        <taxon>Tracheophyta</taxon>
        <taxon>Spermatophyta</taxon>
        <taxon>Magnoliopsida</taxon>
        <taxon>eudicotyledons</taxon>
        <taxon>Gunneridae</taxon>
        <taxon>Pentapetalae</taxon>
        <taxon>rosids</taxon>
        <taxon>fabids</taxon>
        <taxon>Cucurbitales</taxon>
        <taxon>Cucurbitaceae</taxon>
        <taxon>Benincaseae</taxon>
        <taxon>Cucumis</taxon>
    </lineage>
</organism>
<gene>
    <name evidence="1" type="ORF">Csa_4G124890</name>
</gene>
<sequence length="123" mass="14016">MVSFGRIWAIFVDYLFDAPTPDLRCLNYWAFNFPNFESVKLKLSSSDIAPILPRTHLGLEIRSFPTIFEHGGLEASVHDHQLLITNPISIFTVLPLSSFPLEFLLRFQVSSLANQNSSEVYQL</sequence>
<dbReference type="EMBL" id="CM002925">
    <property type="protein sequence ID" value="KGN53767.1"/>
    <property type="molecule type" value="Genomic_DNA"/>
</dbReference>
<name>A0A0A0KZF8_CUCSA</name>
<dbReference type="Proteomes" id="UP000029981">
    <property type="component" value="Chromosome 4"/>
</dbReference>
<proteinExistence type="predicted"/>
<accession>A0A0A0KZF8</accession>
<reference evidence="1 2" key="2">
    <citation type="journal article" date="2009" name="PLoS ONE">
        <title>An integrated genetic and cytogenetic map of the cucumber genome.</title>
        <authorList>
            <person name="Ren Y."/>
            <person name="Zhang Z."/>
            <person name="Liu J."/>
            <person name="Staub J.E."/>
            <person name="Han Y."/>
            <person name="Cheng Z."/>
            <person name="Li X."/>
            <person name="Lu J."/>
            <person name="Miao H."/>
            <person name="Kang H."/>
            <person name="Xie B."/>
            <person name="Gu X."/>
            <person name="Wang X."/>
            <person name="Du Y."/>
            <person name="Jin W."/>
            <person name="Huang S."/>
        </authorList>
    </citation>
    <scope>NUCLEOTIDE SEQUENCE [LARGE SCALE GENOMIC DNA]</scope>
    <source>
        <strain evidence="2">cv. 9930</strain>
    </source>
</reference>
<evidence type="ECO:0000313" key="1">
    <source>
        <dbReference type="EMBL" id="KGN53767.1"/>
    </source>
</evidence>
<reference evidence="1 2" key="1">
    <citation type="journal article" date="2009" name="Nat. Genet.">
        <title>The genome of the cucumber, Cucumis sativus L.</title>
        <authorList>
            <person name="Huang S."/>
            <person name="Li R."/>
            <person name="Zhang Z."/>
            <person name="Li L."/>
            <person name="Gu X."/>
            <person name="Fan W."/>
            <person name="Lucas W.J."/>
            <person name="Wang X."/>
            <person name="Xie B."/>
            <person name="Ni P."/>
            <person name="Ren Y."/>
            <person name="Zhu H."/>
            <person name="Li J."/>
            <person name="Lin K."/>
            <person name="Jin W."/>
            <person name="Fei Z."/>
            <person name="Li G."/>
            <person name="Staub J."/>
            <person name="Kilian A."/>
            <person name="van der Vossen E.A."/>
            <person name="Wu Y."/>
            <person name="Guo J."/>
            <person name="He J."/>
            <person name="Jia Z."/>
            <person name="Ren Y."/>
            <person name="Tian G."/>
            <person name="Lu Y."/>
            <person name="Ruan J."/>
            <person name="Qian W."/>
            <person name="Wang M."/>
            <person name="Huang Q."/>
            <person name="Li B."/>
            <person name="Xuan Z."/>
            <person name="Cao J."/>
            <person name="Asan"/>
            <person name="Wu Z."/>
            <person name="Zhang J."/>
            <person name="Cai Q."/>
            <person name="Bai Y."/>
            <person name="Zhao B."/>
            <person name="Han Y."/>
            <person name="Li Y."/>
            <person name="Li X."/>
            <person name="Wang S."/>
            <person name="Shi Q."/>
            <person name="Liu S."/>
            <person name="Cho W.K."/>
            <person name="Kim J.Y."/>
            <person name="Xu Y."/>
            <person name="Heller-Uszynska K."/>
            <person name="Miao H."/>
            <person name="Cheng Z."/>
            <person name="Zhang S."/>
            <person name="Wu J."/>
            <person name="Yang Y."/>
            <person name="Kang H."/>
            <person name="Li M."/>
            <person name="Liang H."/>
            <person name="Ren X."/>
            <person name="Shi Z."/>
            <person name="Wen M."/>
            <person name="Jian M."/>
            <person name="Yang H."/>
            <person name="Zhang G."/>
            <person name="Yang Z."/>
            <person name="Chen R."/>
            <person name="Liu S."/>
            <person name="Li J."/>
            <person name="Ma L."/>
            <person name="Liu H."/>
            <person name="Zhou Y."/>
            <person name="Zhao J."/>
            <person name="Fang X."/>
            <person name="Li G."/>
            <person name="Fang L."/>
            <person name="Li Y."/>
            <person name="Liu D."/>
            <person name="Zheng H."/>
            <person name="Zhang Y."/>
            <person name="Qin N."/>
            <person name="Li Z."/>
            <person name="Yang G."/>
            <person name="Yang S."/>
            <person name="Bolund L."/>
            <person name="Kristiansen K."/>
            <person name="Zheng H."/>
            <person name="Li S."/>
            <person name="Zhang X."/>
            <person name="Yang H."/>
            <person name="Wang J."/>
            <person name="Sun R."/>
            <person name="Zhang B."/>
            <person name="Jiang S."/>
            <person name="Wang J."/>
            <person name="Du Y."/>
            <person name="Li S."/>
        </authorList>
    </citation>
    <scope>NUCLEOTIDE SEQUENCE [LARGE SCALE GENOMIC DNA]</scope>
    <source>
        <strain evidence="2">cv. 9930</strain>
    </source>
</reference>
<dbReference type="Gramene" id="KGN53767">
    <property type="protein sequence ID" value="KGN53767"/>
    <property type="gene ID" value="Csa_4G124890"/>
</dbReference>
<keyword evidence="2" id="KW-1185">Reference proteome</keyword>
<evidence type="ECO:0000313" key="2">
    <source>
        <dbReference type="Proteomes" id="UP000029981"/>
    </source>
</evidence>
<reference evidence="1 2" key="4">
    <citation type="journal article" date="2011" name="BMC Genomics">
        <title>RNA-Seq improves annotation of protein-coding genes in the cucumber genome.</title>
        <authorList>
            <person name="Li Z."/>
            <person name="Zhang Z."/>
            <person name="Yan P."/>
            <person name="Huang S."/>
            <person name="Fei Z."/>
            <person name="Lin K."/>
        </authorList>
    </citation>
    <scope>NUCLEOTIDE SEQUENCE [LARGE SCALE GENOMIC DNA]</scope>
    <source>
        <strain evidence="2">cv. 9930</strain>
    </source>
</reference>
<protein>
    <submittedName>
        <fullName evidence="1">Uncharacterized protein</fullName>
    </submittedName>
</protein>
<dbReference type="AlphaFoldDB" id="A0A0A0KZF8"/>
<reference evidence="1 2" key="3">
    <citation type="journal article" date="2010" name="BMC Genomics">
        <title>Transcriptome sequencing and comparative analysis of cucumber flowers with different sex types.</title>
        <authorList>
            <person name="Guo S."/>
            <person name="Zheng Y."/>
            <person name="Joung J.G."/>
            <person name="Liu S."/>
            <person name="Zhang Z."/>
            <person name="Crasta O.R."/>
            <person name="Sobral B.W."/>
            <person name="Xu Y."/>
            <person name="Huang S."/>
            <person name="Fei Z."/>
        </authorList>
    </citation>
    <scope>NUCLEOTIDE SEQUENCE [LARGE SCALE GENOMIC DNA]</scope>
    <source>
        <strain evidence="2">cv. 9930</strain>
    </source>
</reference>